<keyword evidence="4" id="KW-1185">Reference proteome</keyword>
<gene>
    <name evidence="3" type="ORF">GWO68_05140</name>
</gene>
<evidence type="ECO:0000259" key="2">
    <source>
        <dbReference type="Pfam" id="PF03779"/>
    </source>
</evidence>
<evidence type="ECO:0000313" key="4">
    <source>
        <dbReference type="Proteomes" id="UP000478546"/>
    </source>
</evidence>
<protein>
    <submittedName>
        <fullName evidence="3">SPW repeat protein</fullName>
    </submittedName>
</protein>
<proteinExistence type="predicted"/>
<comment type="caution">
    <text evidence="3">The sequence shown here is derived from an EMBL/GenBank/DDBJ whole genome shotgun (WGS) entry which is preliminary data.</text>
</comment>
<reference evidence="3 4" key="1">
    <citation type="submission" date="2020-01" db="EMBL/GenBank/DDBJ databases">
        <authorList>
            <person name="Kim M.K."/>
        </authorList>
    </citation>
    <scope>NUCLEOTIDE SEQUENCE [LARGE SCALE GENOMIC DNA]</scope>
    <source>
        <strain evidence="3 4">BT213</strain>
    </source>
</reference>
<feature type="transmembrane region" description="Helical" evidence="1">
    <location>
        <begin position="12"/>
        <end position="29"/>
    </location>
</feature>
<sequence length="131" mass="14946">MRFIPTRFHGILDYIVGIFMIIAPWVLDFSDNDAATWTMVIAGALVLLQTIMTDFEVGLIRRIPMRRHLTMDFILGLALAVSPWLLNFDERVHMPHLILGVFSILASLTTHRVPSHSYKATHTAPDHIRNL</sequence>
<evidence type="ECO:0000313" key="3">
    <source>
        <dbReference type="EMBL" id="NDK55296.1"/>
    </source>
</evidence>
<keyword evidence="1" id="KW-0472">Membrane</keyword>
<evidence type="ECO:0000256" key="1">
    <source>
        <dbReference type="SAM" id="Phobius"/>
    </source>
</evidence>
<dbReference type="InterPro" id="IPR005530">
    <property type="entry name" value="SPW"/>
</dbReference>
<dbReference type="RefSeq" id="WP_162345354.1">
    <property type="nucleotide sequence ID" value="NZ_JAAEAA010000005.1"/>
</dbReference>
<name>A0A6B2H3W1_9BACT</name>
<dbReference type="AlphaFoldDB" id="A0A6B2H3W1"/>
<accession>A0A6B2H3W1</accession>
<organism evidence="3 4">
    <name type="scientific">Pontibacter fetidus</name>
    <dbReference type="NCBI Taxonomy" id="2700082"/>
    <lineage>
        <taxon>Bacteria</taxon>
        <taxon>Pseudomonadati</taxon>
        <taxon>Bacteroidota</taxon>
        <taxon>Cytophagia</taxon>
        <taxon>Cytophagales</taxon>
        <taxon>Hymenobacteraceae</taxon>
        <taxon>Pontibacter</taxon>
    </lineage>
</organism>
<feature type="domain" description="SPW repeat-containing integral membrane" evidence="2">
    <location>
        <begin position="9"/>
        <end position="108"/>
    </location>
</feature>
<feature type="transmembrane region" description="Helical" evidence="1">
    <location>
        <begin position="35"/>
        <end position="57"/>
    </location>
</feature>
<dbReference type="Pfam" id="PF03779">
    <property type="entry name" value="SPW"/>
    <property type="match status" value="1"/>
</dbReference>
<keyword evidence="1" id="KW-1133">Transmembrane helix</keyword>
<dbReference type="EMBL" id="JAAEAA010000005">
    <property type="protein sequence ID" value="NDK55296.1"/>
    <property type="molecule type" value="Genomic_DNA"/>
</dbReference>
<dbReference type="Proteomes" id="UP000478546">
    <property type="component" value="Unassembled WGS sequence"/>
</dbReference>
<keyword evidence="1" id="KW-0812">Transmembrane</keyword>